<evidence type="ECO:0000313" key="2">
    <source>
        <dbReference type="EMBL" id="MDX6807667.1"/>
    </source>
</evidence>
<feature type="transmembrane region" description="Helical" evidence="1">
    <location>
        <begin position="73"/>
        <end position="92"/>
    </location>
</feature>
<dbReference type="RefSeq" id="WP_319845811.1">
    <property type="nucleotide sequence ID" value="NZ_JAXAFJ010000018.1"/>
</dbReference>
<accession>A0ABU4RS28</accession>
<proteinExistence type="predicted"/>
<organism evidence="2 3">
    <name type="scientific">Terrihabitans rhizophilus</name>
    <dbReference type="NCBI Taxonomy" id="3092662"/>
    <lineage>
        <taxon>Bacteria</taxon>
        <taxon>Pseudomonadati</taxon>
        <taxon>Pseudomonadota</taxon>
        <taxon>Alphaproteobacteria</taxon>
        <taxon>Hyphomicrobiales</taxon>
        <taxon>Terrihabitans</taxon>
    </lineage>
</organism>
<evidence type="ECO:0000313" key="3">
    <source>
        <dbReference type="Proteomes" id="UP001274321"/>
    </source>
</evidence>
<dbReference type="EMBL" id="JAXAFJ010000018">
    <property type="protein sequence ID" value="MDX6807667.1"/>
    <property type="molecule type" value="Genomic_DNA"/>
</dbReference>
<comment type="caution">
    <text evidence="2">The sequence shown here is derived from an EMBL/GenBank/DDBJ whole genome shotgun (WGS) entry which is preliminary data.</text>
</comment>
<keyword evidence="1" id="KW-0472">Membrane</keyword>
<gene>
    <name evidence="2" type="ORF">SCD90_16555</name>
</gene>
<keyword evidence="1" id="KW-0812">Transmembrane</keyword>
<keyword evidence="3" id="KW-1185">Reference proteome</keyword>
<protein>
    <submittedName>
        <fullName evidence="2">Uncharacterized protein</fullName>
    </submittedName>
</protein>
<evidence type="ECO:0000256" key="1">
    <source>
        <dbReference type="SAM" id="Phobius"/>
    </source>
</evidence>
<reference evidence="2 3" key="1">
    <citation type="submission" date="2023-11" db="EMBL/GenBank/DDBJ databases">
        <authorList>
            <person name="Bao R."/>
        </authorList>
    </citation>
    <scope>NUCLEOTIDE SEQUENCE [LARGE SCALE GENOMIC DNA]</scope>
    <source>
        <strain evidence="2 3">PJ23</strain>
    </source>
</reference>
<feature type="transmembrane region" description="Helical" evidence="1">
    <location>
        <begin position="38"/>
        <end position="61"/>
    </location>
</feature>
<sequence>MRSGVVISTFASLFFVVWVVEAIVFRTVLITPLPQELLWTVWLLFGAMGAWLGSLMARGDFYVSAGLVGRMRAALATTIVVLALGSFSAFLADTLTRRVANVALFWNSHAPITVTAFPITSEYRGRNGRTLSVGLHRSVSVSHADIALLDSAGKEGAHAFCIPLRHQKQGDAERVWFPKHVRPNSPATMIMPCRDAAKNGVRPNPQPSGTRFPG</sequence>
<keyword evidence="1" id="KW-1133">Transmembrane helix</keyword>
<name>A0ABU4RS28_9HYPH</name>
<dbReference type="Proteomes" id="UP001274321">
    <property type="component" value="Unassembled WGS sequence"/>
</dbReference>